<gene>
    <name evidence="2" type="ORF">PGLA1383_LOCUS51537</name>
    <name evidence="3" type="ORF">PGLA2088_LOCUS19349</name>
</gene>
<sequence>MLHRCTRPWAPHVTPWLAKSLLTEGCAGIQARSLDALPKSFCAPAQVVQQRCFGKKKGTKQDIVVNCWEKETFALLMDGDCNGPQHFRAALAALEKKGQVVYKSVFATPTHKDNPKWKTFLAEANVDFVPVARKAGGTRGPNDIEIAMQAACLASSRTAGCIALLVNDQDFLLVAKRLRSMQQRVMVLLPRGQAAGLARAFEEQEAKVVWLDLDETEPRRPTRKAILKPDGSGLIVPMSGREDMRINEELLELFTFLQRLGYLEDGQDPLMPAIAKCLYANNLGPVTVWPLQCAQNEFKDIIASAAGKVWLKHPGNFAFVLPQGNQRGSKHHVVTYGTVCCKAVAEGEGPFILHDSAQLVEELLTRLGYLDSCLNPDVEEAFGLFCSKTANKRALNEFGVRLASIPTACGRHALFRGLVLSSKVYGTWQIAGTDLGVRRHLLSCGMLKCSEASIKDVREAMLEFLELRNLPTPKNYLNLVSLVWRCIDPQSPTTRQ</sequence>
<name>A0A813HDI9_POLGL</name>
<evidence type="ECO:0000313" key="3">
    <source>
        <dbReference type="EMBL" id="CAE8675357.1"/>
    </source>
</evidence>
<dbReference type="InterPro" id="IPR021139">
    <property type="entry name" value="NYN"/>
</dbReference>
<dbReference type="EMBL" id="CAJNNW010025043">
    <property type="protein sequence ID" value="CAE8675357.1"/>
    <property type="molecule type" value="Genomic_DNA"/>
</dbReference>
<reference evidence="2" key="1">
    <citation type="submission" date="2021-02" db="EMBL/GenBank/DDBJ databases">
        <authorList>
            <person name="Dougan E. K."/>
            <person name="Rhodes N."/>
            <person name="Thang M."/>
            <person name="Chan C."/>
        </authorList>
    </citation>
    <scope>NUCLEOTIDE SEQUENCE</scope>
</reference>
<proteinExistence type="predicted"/>
<comment type="caution">
    <text evidence="2">The sequence shown here is derived from an EMBL/GenBank/DDBJ whole genome shotgun (WGS) entry which is preliminary data.</text>
</comment>
<dbReference type="Gene3D" id="3.40.50.1010">
    <property type="entry name" value="5'-nuclease"/>
    <property type="match status" value="1"/>
</dbReference>
<dbReference type="Proteomes" id="UP000626109">
    <property type="component" value="Unassembled WGS sequence"/>
</dbReference>
<dbReference type="Pfam" id="PF01936">
    <property type="entry name" value="NYN"/>
    <property type="match status" value="1"/>
</dbReference>
<dbReference type="Proteomes" id="UP000654075">
    <property type="component" value="Unassembled WGS sequence"/>
</dbReference>
<keyword evidence="4" id="KW-1185">Reference proteome</keyword>
<accession>A0A813HDI9</accession>
<organism evidence="2 4">
    <name type="scientific">Polarella glacialis</name>
    <name type="common">Dinoflagellate</name>
    <dbReference type="NCBI Taxonomy" id="89957"/>
    <lineage>
        <taxon>Eukaryota</taxon>
        <taxon>Sar</taxon>
        <taxon>Alveolata</taxon>
        <taxon>Dinophyceae</taxon>
        <taxon>Suessiales</taxon>
        <taxon>Suessiaceae</taxon>
        <taxon>Polarella</taxon>
    </lineage>
</organism>
<dbReference type="OMA" id="SWHGSAI"/>
<dbReference type="AlphaFoldDB" id="A0A813HDI9"/>
<feature type="domain" description="NYN" evidence="1">
    <location>
        <begin position="84"/>
        <end position="200"/>
    </location>
</feature>
<evidence type="ECO:0000313" key="4">
    <source>
        <dbReference type="Proteomes" id="UP000654075"/>
    </source>
</evidence>
<dbReference type="EMBL" id="CAJNNV010031386">
    <property type="protein sequence ID" value="CAE8635996.1"/>
    <property type="molecule type" value="Genomic_DNA"/>
</dbReference>
<protein>
    <recommendedName>
        <fullName evidence="1">NYN domain-containing protein</fullName>
    </recommendedName>
</protein>
<evidence type="ECO:0000259" key="1">
    <source>
        <dbReference type="Pfam" id="PF01936"/>
    </source>
</evidence>
<dbReference type="GO" id="GO:0004540">
    <property type="term" value="F:RNA nuclease activity"/>
    <property type="evidence" value="ECO:0007669"/>
    <property type="project" value="InterPro"/>
</dbReference>
<evidence type="ECO:0000313" key="2">
    <source>
        <dbReference type="EMBL" id="CAE8635996.1"/>
    </source>
</evidence>
<dbReference type="OrthoDB" id="446372at2759"/>